<dbReference type="RefSeq" id="WP_197743804.1">
    <property type="nucleotide sequence ID" value="NZ_LR778175.1"/>
</dbReference>
<dbReference type="GO" id="GO:0003676">
    <property type="term" value="F:nucleic acid binding"/>
    <property type="evidence" value="ECO:0007669"/>
    <property type="project" value="InterPro"/>
</dbReference>
<evidence type="ECO:0000259" key="1">
    <source>
        <dbReference type="SMART" id="SM00507"/>
    </source>
</evidence>
<dbReference type="EMBL" id="LR778175">
    <property type="protein sequence ID" value="CAB1276248.1"/>
    <property type="molecule type" value="Genomic_DNA"/>
</dbReference>
<dbReference type="GO" id="GO:0004519">
    <property type="term" value="F:endonuclease activity"/>
    <property type="evidence" value="ECO:0007669"/>
    <property type="project" value="InterPro"/>
</dbReference>
<dbReference type="KEGG" id="ntg:NSCAC_1073"/>
<dbReference type="Proteomes" id="UP000516072">
    <property type="component" value="Chromosome"/>
</dbReference>
<dbReference type="GO" id="GO:0008270">
    <property type="term" value="F:zinc ion binding"/>
    <property type="evidence" value="ECO:0007669"/>
    <property type="project" value="InterPro"/>
</dbReference>
<dbReference type="Pfam" id="PF01844">
    <property type="entry name" value="HNH"/>
    <property type="match status" value="1"/>
</dbReference>
<dbReference type="Gene3D" id="1.10.30.50">
    <property type="match status" value="1"/>
</dbReference>
<accession>A0A7G1Q9X9</accession>
<keyword evidence="3" id="KW-1185">Reference proteome</keyword>
<dbReference type="SMART" id="SM00507">
    <property type="entry name" value="HNHc"/>
    <property type="match status" value="1"/>
</dbReference>
<evidence type="ECO:0000313" key="3">
    <source>
        <dbReference type="Proteomes" id="UP000516072"/>
    </source>
</evidence>
<protein>
    <recommendedName>
        <fullName evidence="1">HNH nuclease domain-containing protein</fullName>
    </recommendedName>
</protein>
<sequence length="271" mass="31472">MKLPDFYQFAPLNDLKEKMGIKKNHYGDFSMTVNLSNQLTEAELKQLNSVEGIEISTDAIEILDDGTLAYKENRVLLYIRDVPSYSGREYIPRFHLANCKTLHEMQSTGRFNRYVVSTHTDGQFKINMIIGNTLFPEIRPLNVCKNCLSKLNFNGYESLKPGKQRSQFVADFKIADFFAKYPQSLHTQTPKHNSDNAPLNVYPNNFAGISRQVKERANWRCEQCGKDYSKEKMRLHTHHISSEKYDNRPSNLKVLCRSCHAQQPYHEHMKE</sequence>
<organism evidence="2 3">
    <name type="scientific">Candidatus Nitrosacidococcus tergens</name>
    <dbReference type="NCBI Taxonomy" id="553981"/>
    <lineage>
        <taxon>Bacteria</taxon>
        <taxon>Pseudomonadati</taxon>
        <taxon>Pseudomonadota</taxon>
        <taxon>Gammaproteobacteria</taxon>
        <taxon>Chromatiales</taxon>
        <taxon>Chromatiaceae</taxon>
        <taxon>Candidatus Nitrosacidococcus</taxon>
    </lineage>
</organism>
<proteinExistence type="predicted"/>
<evidence type="ECO:0000313" key="2">
    <source>
        <dbReference type="EMBL" id="CAB1276248.1"/>
    </source>
</evidence>
<dbReference type="InterPro" id="IPR002711">
    <property type="entry name" value="HNH"/>
</dbReference>
<reference evidence="2 3" key="1">
    <citation type="submission" date="2020-03" db="EMBL/GenBank/DDBJ databases">
        <authorList>
            <person name="Picone N."/>
        </authorList>
    </citation>
    <scope>NUCLEOTIDE SEQUENCE [LARGE SCALE GENOMIC DNA]</scope>
    <source>
        <strain evidence="2">NSCAC1</strain>
    </source>
</reference>
<gene>
    <name evidence="2" type="ORF">NSCAC_1073</name>
</gene>
<dbReference type="AlphaFoldDB" id="A0A7G1Q9X9"/>
<dbReference type="CDD" id="cd00085">
    <property type="entry name" value="HNHc"/>
    <property type="match status" value="1"/>
</dbReference>
<name>A0A7G1Q9X9_9GAMM</name>
<feature type="domain" description="HNH nuclease" evidence="1">
    <location>
        <begin position="208"/>
        <end position="261"/>
    </location>
</feature>
<dbReference type="InterPro" id="IPR003615">
    <property type="entry name" value="HNH_nuc"/>
</dbReference>